<protein>
    <recommendedName>
        <fullName evidence="2">Suppressor APC domain-containing protein</fullName>
    </recommendedName>
</protein>
<dbReference type="Pfam" id="PF11414">
    <property type="entry name" value="Suppressor_APC"/>
    <property type="match status" value="1"/>
</dbReference>
<evidence type="ECO:0000259" key="2">
    <source>
        <dbReference type="Pfam" id="PF25825"/>
    </source>
</evidence>
<feature type="compositionally biased region" description="Basic and acidic residues" evidence="1">
    <location>
        <begin position="230"/>
        <end position="246"/>
    </location>
</feature>
<dbReference type="Pfam" id="PF25825">
    <property type="entry name" value="SAPC2_N"/>
    <property type="match status" value="1"/>
</dbReference>
<feature type="compositionally biased region" description="Low complexity" evidence="1">
    <location>
        <begin position="207"/>
        <end position="227"/>
    </location>
</feature>
<accession>A0A8J1UXR2</accession>
<feature type="compositionally biased region" description="Polar residues" evidence="1">
    <location>
        <begin position="170"/>
        <end position="206"/>
    </location>
</feature>
<evidence type="ECO:0000256" key="1">
    <source>
        <dbReference type="SAM" id="MobiDB-lite"/>
    </source>
</evidence>
<comment type="caution">
    <text evidence="3">The sequence shown here is derived from an EMBL/GenBank/DDBJ whole genome shotgun (WGS) entry which is preliminary data.</text>
</comment>
<dbReference type="EMBL" id="CAIIXF020000004">
    <property type="protein sequence ID" value="CAH1781841.1"/>
    <property type="molecule type" value="Genomic_DNA"/>
</dbReference>
<dbReference type="OrthoDB" id="10035013at2759"/>
<feature type="region of interest" description="Disordered" evidence="1">
    <location>
        <begin position="90"/>
        <end position="256"/>
    </location>
</feature>
<evidence type="ECO:0000313" key="3">
    <source>
        <dbReference type="EMBL" id="CAH1781841.1"/>
    </source>
</evidence>
<evidence type="ECO:0000313" key="4">
    <source>
        <dbReference type="Proteomes" id="UP000749559"/>
    </source>
</evidence>
<gene>
    <name evidence="3" type="ORF">OFUS_LOCUS8352</name>
</gene>
<dbReference type="PANTHER" id="PTHR14907:SF2">
    <property type="entry name" value="SUPPRESSOR APC DOMAIN-CONTAINING PROTEIN 2"/>
    <property type="match status" value="1"/>
</dbReference>
<keyword evidence="4" id="KW-1185">Reference proteome</keyword>
<dbReference type="Gene3D" id="1.10.287.450">
    <property type="entry name" value="Helix hairpin bin"/>
    <property type="match status" value="1"/>
</dbReference>
<dbReference type="AlphaFoldDB" id="A0A8J1UXR2"/>
<sequence>MMTIQPKSTLDSLPKQFVTSLRTLFDILDDKNLGFVNISDIESRWSQQDDGIVGLPKGIIEALHKVTPPNGQLSFERFVGGLKIAILRSKNEPPMSRSSVGSHDRVQDGPYTQQHRRHLISDQEMPPPPPPRYQQPPPYTNRSDNPPEQPRPFQSYRQPATLSVRPQKVAPQQRTMSMPQLNKNNDYQPHSVQHRPQNANIYQSARSSSQLPSNSVPSMNNVNPIPNKDSQPRERLGSVPARRDEQPYDIPASSRDSRSVFNEHVNMALPNKTGRSAEEPIGGAVAVRRRDSVKKREARRHTLSSGVDYNMIKRIKQLEQERDILMQGLQCAEKAKDWYHEQLNIVTEKQKYIGKSNTVDNSVEAAQERLNFQTSRIFEVNQQLQALIDSSEKGFPLHMGLAVPHKAESQVNYDPNALEMMKAQNRLLTQEVGQKSGRISILEREKAQLIREMFDARSKSKPQNYEDSTFM</sequence>
<dbReference type="Proteomes" id="UP000749559">
    <property type="component" value="Unassembled WGS sequence"/>
</dbReference>
<reference evidence="3" key="1">
    <citation type="submission" date="2022-03" db="EMBL/GenBank/DDBJ databases">
        <authorList>
            <person name="Martin C."/>
        </authorList>
    </citation>
    <scope>NUCLEOTIDE SEQUENCE</scope>
</reference>
<dbReference type="PANTHER" id="PTHR14907">
    <property type="entry name" value="FI14130P"/>
    <property type="match status" value="1"/>
</dbReference>
<proteinExistence type="predicted"/>
<dbReference type="InterPro" id="IPR057953">
    <property type="entry name" value="SAPC2_N"/>
</dbReference>
<feature type="compositionally biased region" description="Pro residues" evidence="1">
    <location>
        <begin position="125"/>
        <end position="139"/>
    </location>
</feature>
<name>A0A8J1UXR2_OWEFU</name>
<dbReference type="InterPro" id="IPR026828">
    <property type="entry name" value="SAPC2_1/2"/>
</dbReference>
<feature type="domain" description="Suppressor APC" evidence="2">
    <location>
        <begin position="13"/>
        <end position="92"/>
    </location>
</feature>
<organism evidence="3 4">
    <name type="scientific">Owenia fusiformis</name>
    <name type="common">Polychaete worm</name>
    <dbReference type="NCBI Taxonomy" id="6347"/>
    <lineage>
        <taxon>Eukaryota</taxon>
        <taxon>Metazoa</taxon>
        <taxon>Spiralia</taxon>
        <taxon>Lophotrochozoa</taxon>
        <taxon>Annelida</taxon>
        <taxon>Polychaeta</taxon>
        <taxon>Sedentaria</taxon>
        <taxon>Canalipalpata</taxon>
        <taxon>Sabellida</taxon>
        <taxon>Oweniida</taxon>
        <taxon>Oweniidae</taxon>
        <taxon>Owenia</taxon>
    </lineage>
</organism>